<reference evidence="10 11" key="1">
    <citation type="submission" date="2015-01" db="EMBL/GenBank/DDBJ databases">
        <title>The Genome Sequence of Rhinocladiella mackenzie CBS 650.93.</title>
        <authorList>
            <consortium name="The Broad Institute Genomics Platform"/>
            <person name="Cuomo C."/>
            <person name="de Hoog S."/>
            <person name="Gorbushina A."/>
            <person name="Stielow B."/>
            <person name="Teixiera M."/>
            <person name="Abouelleil A."/>
            <person name="Chapman S.B."/>
            <person name="Priest M."/>
            <person name="Young S.K."/>
            <person name="Wortman J."/>
            <person name="Nusbaum C."/>
            <person name="Birren B."/>
        </authorList>
    </citation>
    <scope>NUCLEOTIDE SEQUENCE [LARGE SCALE GENOMIC DNA]</scope>
    <source>
        <strain evidence="10 11">CBS 650.93</strain>
    </source>
</reference>
<comment type="similarity">
    <text evidence="2 7">Belongs to the zinc-containing alcohol dehydrogenase family.</text>
</comment>
<feature type="region of interest" description="Disordered" evidence="8">
    <location>
        <begin position="325"/>
        <end position="344"/>
    </location>
</feature>
<dbReference type="Gene3D" id="3.40.50.720">
    <property type="entry name" value="NAD(P)-binding Rossmann-like Domain"/>
    <property type="match status" value="1"/>
</dbReference>
<dbReference type="InterPro" id="IPR036291">
    <property type="entry name" value="NAD(P)-bd_dom_sf"/>
</dbReference>
<evidence type="ECO:0000313" key="10">
    <source>
        <dbReference type="EMBL" id="KIX06724.1"/>
    </source>
</evidence>
<dbReference type="PANTHER" id="PTHR42940:SF8">
    <property type="entry name" value="VACUOLAR PROTEIN SORTING-ASSOCIATED PROTEIN 11"/>
    <property type="match status" value="1"/>
</dbReference>
<evidence type="ECO:0000256" key="6">
    <source>
        <dbReference type="ARBA" id="ARBA00023027"/>
    </source>
</evidence>
<dbReference type="VEuPathDB" id="FungiDB:Z518_04700"/>
<sequence length="344" mass="36059">MSMKAALFHGVEGGLEIGTCPIPTLQAGDILIKVAAAGLCHSDLVTLSGQQTPKKGYPIIPGHEASGTVEKVGEGVKGFKVGDKVGFLLYYHNCGKCLLCAATPIACPDGILQGFNGDGYFAEYAVVDARSAMLLPEGLDLVESCPLFCAGLTAFHAVDQSELKPDQWIGIVGIGGLGHLAVQYAAKMGLRIAALDIDERKLASAKSLGAEVTFKVKDPKFIDDLRQITGGGVDVAVCLSGSNAAYDTAASIIKPGGTLMCVGINEGRLPIYSVPLANGLIKVKGASSGFPGPMMEKAIHFSAKHNIVPHVTKYRLDDLPEMVKKAKSVKKRTPTTDKPLGTRA</sequence>
<dbReference type="Gene3D" id="3.90.180.10">
    <property type="entry name" value="Medium-chain alcohol dehydrogenases, catalytic domain"/>
    <property type="match status" value="1"/>
</dbReference>
<evidence type="ECO:0000259" key="9">
    <source>
        <dbReference type="SMART" id="SM00829"/>
    </source>
</evidence>
<gene>
    <name evidence="10" type="ORF">Z518_04700</name>
</gene>
<keyword evidence="4 7" id="KW-0862">Zinc</keyword>
<dbReference type="InterPro" id="IPR002328">
    <property type="entry name" value="ADH_Zn_CS"/>
</dbReference>
<name>A0A0D2ILS7_9EURO</name>
<dbReference type="SUPFAM" id="SSF51735">
    <property type="entry name" value="NAD(P)-binding Rossmann-fold domains"/>
    <property type="match status" value="1"/>
</dbReference>
<evidence type="ECO:0000256" key="3">
    <source>
        <dbReference type="ARBA" id="ARBA00022723"/>
    </source>
</evidence>
<comment type="cofactor">
    <cofactor evidence="1 7">
        <name>Zn(2+)</name>
        <dbReference type="ChEBI" id="CHEBI:29105"/>
    </cofactor>
</comment>
<dbReference type="InterPro" id="IPR013149">
    <property type="entry name" value="ADH-like_C"/>
</dbReference>
<dbReference type="EMBL" id="KN847477">
    <property type="protein sequence ID" value="KIX06724.1"/>
    <property type="molecule type" value="Genomic_DNA"/>
</dbReference>
<dbReference type="GO" id="GO:0005737">
    <property type="term" value="C:cytoplasm"/>
    <property type="evidence" value="ECO:0007669"/>
    <property type="project" value="TreeGrafter"/>
</dbReference>
<dbReference type="STRING" id="1442369.A0A0D2ILS7"/>
<dbReference type="Pfam" id="PF08240">
    <property type="entry name" value="ADH_N"/>
    <property type="match status" value="1"/>
</dbReference>
<dbReference type="GO" id="GO:0004022">
    <property type="term" value="F:alcohol dehydrogenase (NAD+) activity"/>
    <property type="evidence" value="ECO:0007669"/>
    <property type="project" value="TreeGrafter"/>
</dbReference>
<keyword evidence="11" id="KW-1185">Reference proteome</keyword>
<dbReference type="GeneID" id="25292771"/>
<accession>A0A0D2ILS7</accession>
<evidence type="ECO:0000256" key="8">
    <source>
        <dbReference type="SAM" id="MobiDB-lite"/>
    </source>
</evidence>
<proteinExistence type="inferred from homology"/>
<evidence type="ECO:0000256" key="7">
    <source>
        <dbReference type="RuleBase" id="RU361277"/>
    </source>
</evidence>
<dbReference type="PROSITE" id="PS00059">
    <property type="entry name" value="ADH_ZINC"/>
    <property type="match status" value="1"/>
</dbReference>
<evidence type="ECO:0000256" key="1">
    <source>
        <dbReference type="ARBA" id="ARBA00001947"/>
    </source>
</evidence>
<dbReference type="RefSeq" id="XP_013273860.1">
    <property type="nucleotide sequence ID" value="XM_013418406.1"/>
</dbReference>
<dbReference type="GO" id="GO:0008270">
    <property type="term" value="F:zinc ion binding"/>
    <property type="evidence" value="ECO:0007669"/>
    <property type="project" value="InterPro"/>
</dbReference>
<protein>
    <recommendedName>
        <fullName evidence="9">Enoyl reductase (ER) domain-containing protein</fullName>
    </recommendedName>
</protein>
<dbReference type="Pfam" id="PF00107">
    <property type="entry name" value="ADH_zinc_N"/>
    <property type="match status" value="1"/>
</dbReference>
<keyword evidence="5" id="KW-0560">Oxidoreductase</keyword>
<evidence type="ECO:0000256" key="2">
    <source>
        <dbReference type="ARBA" id="ARBA00008072"/>
    </source>
</evidence>
<dbReference type="SUPFAM" id="SSF50129">
    <property type="entry name" value="GroES-like"/>
    <property type="match status" value="1"/>
</dbReference>
<dbReference type="HOGENOM" id="CLU_026673_20_1_1"/>
<dbReference type="PANTHER" id="PTHR42940">
    <property type="entry name" value="ALCOHOL DEHYDROGENASE 1-RELATED"/>
    <property type="match status" value="1"/>
</dbReference>
<dbReference type="Proteomes" id="UP000053617">
    <property type="component" value="Unassembled WGS sequence"/>
</dbReference>
<dbReference type="AlphaFoldDB" id="A0A0D2ILS7"/>
<dbReference type="InterPro" id="IPR011032">
    <property type="entry name" value="GroES-like_sf"/>
</dbReference>
<dbReference type="InterPro" id="IPR020843">
    <property type="entry name" value="ER"/>
</dbReference>
<feature type="domain" description="Enoyl reductase (ER)" evidence="9">
    <location>
        <begin position="10"/>
        <end position="329"/>
    </location>
</feature>
<organism evidence="10 11">
    <name type="scientific">Rhinocladiella mackenziei CBS 650.93</name>
    <dbReference type="NCBI Taxonomy" id="1442369"/>
    <lineage>
        <taxon>Eukaryota</taxon>
        <taxon>Fungi</taxon>
        <taxon>Dikarya</taxon>
        <taxon>Ascomycota</taxon>
        <taxon>Pezizomycotina</taxon>
        <taxon>Eurotiomycetes</taxon>
        <taxon>Chaetothyriomycetidae</taxon>
        <taxon>Chaetothyriales</taxon>
        <taxon>Herpotrichiellaceae</taxon>
        <taxon>Rhinocladiella</taxon>
    </lineage>
</organism>
<evidence type="ECO:0000256" key="4">
    <source>
        <dbReference type="ARBA" id="ARBA00022833"/>
    </source>
</evidence>
<evidence type="ECO:0000313" key="11">
    <source>
        <dbReference type="Proteomes" id="UP000053617"/>
    </source>
</evidence>
<evidence type="ECO:0000256" key="5">
    <source>
        <dbReference type="ARBA" id="ARBA00023002"/>
    </source>
</evidence>
<keyword evidence="3 7" id="KW-0479">Metal-binding</keyword>
<dbReference type="InterPro" id="IPR013154">
    <property type="entry name" value="ADH-like_N"/>
</dbReference>
<dbReference type="FunFam" id="3.40.50.720:FF:000039">
    <property type="entry name" value="Alcohol dehydrogenase AdhP"/>
    <property type="match status" value="1"/>
</dbReference>
<dbReference type="OrthoDB" id="1560166at2759"/>
<keyword evidence="6" id="KW-0520">NAD</keyword>
<dbReference type="SMART" id="SM00829">
    <property type="entry name" value="PKS_ER"/>
    <property type="match status" value="1"/>
</dbReference>